<dbReference type="EMBL" id="LKHV02000001">
    <property type="protein sequence ID" value="MCS5709091.1"/>
    <property type="molecule type" value="Genomic_DNA"/>
</dbReference>
<dbReference type="InterPro" id="IPR022099">
    <property type="entry name" value="DUF3638"/>
</dbReference>
<feature type="coiled-coil region" evidence="1">
    <location>
        <begin position="1679"/>
        <end position="1706"/>
    </location>
</feature>
<evidence type="ECO:0000313" key="6">
    <source>
        <dbReference type="Proteomes" id="UP000051494"/>
    </source>
</evidence>
<evidence type="ECO:0000256" key="1">
    <source>
        <dbReference type="SAM" id="Coils"/>
    </source>
</evidence>
<keyword evidence="6" id="KW-1185">Reference proteome</keyword>
<comment type="caution">
    <text evidence="4">The sequence shown here is derived from an EMBL/GenBank/DDBJ whole genome shotgun (WGS) entry which is preliminary data.</text>
</comment>
<dbReference type="OrthoDB" id="5653345at2"/>
<reference evidence="4" key="1">
    <citation type="submission" date="2015-09" db="EMBL/GenBank/DDBJ databases">
        <title>Draft Genome Sequences of Two Novel Amoeba-resistant Intranuclear Bacteria, Candidatus Berkiella cookevillensis and Candidatus Berkiella aquae.</title>
        <authorList>
            <person name="Mehari Y.T."/>
            <person name="Arivett B.A."/>
            <person name="Farone A.L."/>
            <person name="Gunderson J.H."/>
            <person name="Farone M.B."/>
        </authorList>
    </citation>
    <scope>NUCLEOTIDE SEQUENCE [LARGE SCALE GENOMIC DNA]</scope>
    <source>
        <strain evidence="4">CC99</strain>
    </source>
</reference>
<reference evidence="5" key="2">
    <citation type="journal article" date="2016" name="Genome Announc.">
        <title>Draft Genome Sequences of Two Novel Amoeba-Resistant Intranuclear Bacteria, 'Candidatus Berkiella cookevillensis' and 'Candidatus Berkiella aquae'.</title>
        <authorList>
            <person name="Mehari Y.T."/>
            <person name="Arivett B.A."/>
            <person name="Farone A.L."/>
            <person name="Gunderson J.H."/>
            <person name="Farone M.B."/>
        </authorList>
    </citation>
    <scope>NUCLEOTIDE SEQUENCE</scope>
    <source>
        <strain evidence="5">CC99</strain>
    </source>
</reference>
<sequence length="3827" mass="441602">MMGKAITDKLFAHIQNDAYLVGSRTLEGDDFRNTISYLLEYINQLKAEENDMQYQQLLNRIEPFISKLEYLKENTIKLRILSMFVKSLTDAEMNQDPFFIEHTHKLVADINALVNESSEKNGLMIAGGWSNSDGGHAMVYEFKWDDDGNLLFIIHNSGAGLNFHNSISQEDKVRYCPIKVYKINQSDVDEERLAWFIGELIKPNLNFKSKKEITAEYLYNSIFSQIAYLNGELQDPFQYTTAENLIMGQRSGTCTEKVLHVILKNMIPDKKEYKHFIYAFKKHALDEYLKKIRKDNRMNDAGVVNQILLAIANMSRSLLKQDYFDAAKQASEMMYLKGLQKDVQRQIDASVASRNSTVDIDSFVNNDNKNITIEVPLLDPIKQIDHENRAYVASSISEKIQFDAQKTDFLLELKEFRDKIKLLATKDSVSTQLSIEDFLKHATTDLQLSIQQYNRADKWQDKKELFDIIAELNQVYVEAYQSTYKSRLTPQFYMAQLSFIAMFANIETVEQSALEPSSALMLDLVQSCFYQNIKNISEKMEFSSEDYICDKSLIDLFDFFSKRQEKSERGIYNLAESKTKKMYETLIKQQDLFEGLSEYYNEFCNKNKITESQKVYDSGEHDARALFMMQKYFGCTEGGKKIFLEDYCDFHKINSAPEKEQILQKFYAVEDCFHLQNKIELQIATAWQSMGANSDSSRNRQTTQTLIDIEQRGYTISGPLAKASKNAIHAPKTIRYSSESILEKVIQNTGLDSNKIQMSDYFRSTHSQDIKLMRELLHITKSVQPLLSVIDFFGHNLKYLNEPDILLLVEKYCFQPSTLIKAIDNRTDVIEKLDDFLNQSIHSFTKNNMPDLCAVTLHKLQVKLGLYLKQYYTEKRESYAKEGIEDPQITIELNKINNRIDGFLKYIDKQIAKDIPDIQIKASLYYQKMTILSSQLKEAIFGKEKEKLLKETINAFLNAAEYHTVQSSENLIEKDIFNQISRGIQLELNEMMEHDPSHFNQYISKIFSHVLKQRSPFYNEKVKPENAIWEIKLPYIVLYENETSKKEVVCIDLESGKISKPGLNHAKLPDRILYDPHYIKLFKDFNPTALSNTQNDYFEFDFENVHYKINISKDGEPIIYRQYDVLGSELRWYQCMDLEKINGIHTILQQNHYIAWASVEDVQIEGHDASTVLISKAVDKRPDYCYQPKNKKMIKLNEEMLDTGYTVLDKNSSLYRLVSHFEDPDFVICLEGNKGYQIELSRYQLTLSVVNINNDESSQPDWKIYLQDTEYQLDLNGMQAVIPGLKTGLVFSNQSTKKVLFSVQPFVVEADLKYPISSPREILSFEHNDFPALIDPSRRGSILADPSRQFEQKNTARKADRPDKSKIVVLDDPSRQFEHKGIVSKADKPNLSVLADPSRQFDTKFNKKIDAPNDFSMPSEEQALVTKRVEAFYDRLDVKDLDVKEDDLKNERTEYYNLVPDIHDYLRQDFYSSGKDFDYMLDPACRAKSSNYDGMCKYMEYIIDNDRLLPSTMAQGLYLSYVYLCMNDAKKSLEMLDYCEKHFSDLSGAQEEIDYIQWMIFSAPAAFKASTIKAEIETPEVLSVKLKALSFVARLKNDNPEFKALDQQQNRDEYSVELRHRCKNFYENIEQNIYALYYKYLHAERNVPSDFQLSKHDKTFLLRSIYSKNKDLLSGALGVSHRKLELQLLQQELDSLEKKASEYSTIPEMLNQQIDNIRQKLLQDKTISGNVSTVKTAVMKIQVPKAWNYGRFPSAMNVNLKNLTLNQYAEPISLLLRFPINEKRLIDNLPRIIDGIYNNDITEADLDLLRSFCEQSIKAHAQISSNTEISNAFLFSSYVFLVLKNIDKIKSIEDQKRVYKKSNELNSYEEWLESLNGMLLSISDKIDSIDYIKNESSEVFVLDKQGQTLNTKMLAEQNHQNSVLYDIPIIYDTTGMYDLRAMLSESIPEVAHLYETIESENKSLELQLANLKSEFLKNEDVENFEERFRAQSSIDSEAGQLSATVEMNKNAIALASLGNSEVRSGILEKLRLAVDTLETDCTKALDDLYTAANKNLITEEIDGSQTIIHLELLGKKRNYLSFADIQRLYLNSNLEETMQLTALKQEESIALHAKIAKYYALAIQKQQFQRICKALNDPLIKDDIGESADFEAKQAIANLGQLLTEQNLIAPEKSPALTIFQHDQNILIRSNQKENISALLEISPDTRAYDNKIIQLIMGGGKSKVLLPILALKRATGENLSIIEVPEALYKTNFADLNQISLRLFGQHAYGMHFDRQSPSDAVSLKRMFKQLKYTSVNRGYVVTTRESMASLELKYHELLNQGPTQDEKEWERQIKWLDRIIRFRTNRGDVLIDEVDSGLDNRKQINYTVGDKEAVPSHHISFIVQLYEFINTLAPMLLDELLNTESLTNETLNESIHRLAYSMIFNEKSPIYSYIPSEMGDFERDQIVKYLLNDSQSLPPYLNECSTEFRFYFNLLKGELNHLLPHTLCLKLYENYGPSFNPKKSVVEKCISIPYGGNTDPKESSKDTNHLKTINLTIQSVLTYGCSDELLINLFATWLEDAQTELLENPALRSIDNTETGKAIHDVIKKSGLSLKLSDIHLDELSALEETFNNLRLNRAFLFYVLQEEILPKMQIENKVLTHNPVNHACLYRTVQGITGTPWNWRTFYQNLKFNQPLSLGTDGLTVARLRSKNTQVYDVPYESVNQYLRGVLGKTDAPECVRAIIDVGATFRGVKNREAAHQIAQFMQEYNKQYDTNIKYVLFFDKDATSGLDEIFALPVVGTDTKAICLTGKSQSEIEKLLNCTPNEYFTYYDQRHAIGTDVKQDPRAKAIVTVDKETLKKDLCQGVMRMRGFAGAQTVDIVITPETKHAIGVDAGITLDINAIIQNCETNEINRLLSDQFTGALQKIENMLAFDLKNRILQINSADAKEKQRLHKIFEPFFIQSISEKMIESYGMIEIETDTKEILQQSAKAFFEKWLCLLDEAGIQLPGADKLKMDMALENLILTEMRNCEKRKMHSMQAGELNQTAESKQESQQQSQAHKDQRQQQEQETSSGFKLGYADAANPLGWLGSMTIDQLIAYSSETLFDTPYYDHSAHANRKARIAIPMPEMVMNPNKYDREEKQYLATSGFDENIARSYNFYRSHHHDDVDRIIPEYQKQIHAVLMIQTPEGIKAMIITHDEAKDIDALLQKSNIEEPNYIWVMNTHETQFMGLAPDSAKLHPNYKRILQQLRFYNGDLGYLQEEDLSGSWLMENFDEKMRYFEKNILPYRIVEKSKMKLLHKKMGSLHEALLRVLSSHEKVGMIAWRKEYPLLNASNVASLKAFDRFCTSINENEYLKTPEDEKFITPYYFRLILEHGSDTQFKNYVRLIDDSMLKLMIQAYINEVYIKHDYGSIIKLYNNPAFLNNTKAKAQFEKTLGKYFENPEFTADMCKYASNEEISNILSIISLEDRITLIKKLPNLTGIFSKDMSYIDMFFKGISVGVLSSAVPELGANAVSVIEDGYETEVYNFDYLLKDNEKFNYLLSHFDESYIKKIFSVNSSSAFEELFHYAIKEPDLYYDKFMTIFNLLKPTLTEKECIPIWITALKIETSIEGDIHRKVNPIAFLRSEFPENSFIAAIRKSPEVFLSLLGSPMAELHHDFIWKTINSIETDSEKYKLITSDLTSTRGWNYTGMLEIIEACYNNSIKPDLYYQLSEILLKHKLIDAMREAYFSNRLWSIESAIDNYIKLMNERPDIFLSLRDIFISNHLGEKFYLEDIIKSKLDLEKQEKYHQYFMVEQVPSKKMQTYGYDKYKSDKTESIAPSASVPEESAVVITKKIPK</sequence>
<reference evidence="5" key="3">
    <citation type="submission" date="2021-06" db="EMBL/GenBank/DDBJ databases">
        <title>Genomic Description and Analysis of Intracellular Bacteria, Candidatus Berkiella cookevillensis and Candidatus Berkiella aquae.</title>
        <authorList>
            <person name="Kidane D.T."/>
            <person name="Mehari Y.T."/>
            <person name="Rice F.C."/>
            <person name="Arivett B.A."/>
            <person name="Farone A.L."/>
            <person name="Berk S.G."/>
            <person name="Farone M.B."/>
        </authorList>
    </citation>
    <scope>NUCLEOTIDE SEQUENCE</scope>
    <source>
        <strain evidence="5">CC99</strain>
    </source>
</reference>
<dbReference type="RefSeq" id="WP_057625045.1">
    <property type="nucleotide sequence ID" value="NZ_LKHV02000001.1"/>
</dbReference>
<dbReference type="Proteomes" id="UP000051494">
    <property type="component" value="Unassembled WGS sequence"/>
</dbReference>
<dbReference type="EMBL" id="LKHV01000010">
    <property type="protein sequence ID" value="KRG17981.1"/>
    <property type="molecule type" value="Genomic_DNA"/>
</dbReference>
<name>A0A0Q9YBD5_9GAMM</name>
<evidence type="ECO:0000259" key="3">
    <source>
        <dbReference type="Pfam" id="PF12340"/>
    </source>
</evidence>
<dbReference type="Pfam" id="PF12340">
    <property type="entry name" value="DUF3638"/>
    <property type="match status" value="1"/>
</dbReference>
<protein>
    <submittedName>
        <fullName evidence="5">DUF3638 domain-containing protein</fullName>
    </submittedName>
</protein>
<evidence type="ECO:0000313" key="4">
    <source>
        <dbReference type="EMBL" id="KRG17981.1"/>
    </source>
</evidence>
<evidence type="ECO:0000313" key="5">
    <source>
        <dbReference type="EMBL" id="MCS5709091.1"/>
    </source>
</evidence>
<evidence type="ECO:0000256" key="2">
    <source>
        <dbReference type="SAM" id="MobiDB-lite"/>
    </source>
</evidence>
<proteinExistence type="predicted"/>
<gene>
    <name evidence="5" type="ORF">CC99x_009260</name>
    <name evidence="4" type="ORF">CC99x_01937</name>
</gene>
<organism evidence="4">
    <name type="scientific">Candidatus Berkiella cookevillensis</name>
    <dbReference type="NCBI Taxonomy" id="437022"/>
    <lineage>
        <taxon>Bacteria</taxon>
        <taxon>Pseudomonadati</taxon>
        <taxon>Pseudomonadota</taxon>
        <taxon>Gammaproteobacteria</taxon>
        <taxon>Candidatus Berkiellales</taxon>
        <taxon>Candidatus Berkiellaceae</taxon>
        <taxon>Candidatus Berkiella</taxon>
    </lineage>
</organism>
<feature type="domain" description="DUF3638" evidence="3">
    <location>
        <begin position="2170"/>
        <end position="2380"/>
    </location>
</feature>
<keyword evidence="1" id="KW-0175">Coiled coil</keyword>
<dbReference type="STRING" id="437022.CC99x_01937"/>
<feature type="region of interest" description="Disordered" evidence="2">
    <location>
        <begin position="3027"/>
        <end position="3057"/>
    </location>
</feature>
<feature type="compositionally biased region" description="Low complexity" evidence="2">
    <location>
        <begin position="3030"/>
        <end position="3043"/>
    </location>
</feature>
<accession>A0A0Q9YBD5</accession>